<dbReference type="STRING" id="1235794.C811_01493"/>
<keyword evidence="1" id="KW-0472">Membrane</keyword>
<accession>R9KXF6</accession>
<dbReference type="Proteomes" id="UP000014204">
    <property type="component" value="Unassembled WGS sequence"/>
</dbReference>
<gene>
    <name evidence="2" type="ORF">C811_01493</name>
</gene>
<reference evidence="2 3" key="1">
    <citation type="submission" date="2013-04" db="EMBL/GenBank/DDBJ databases">
        <title>The Genome Sequence of Enterorhabdus caecimuris B7.</title>
        <authorList>
            <consortium name="The Broad Institute Genomics Platform"/>
            <consortium name="The Broad Institute Genome Sequencing Center for Infectious Disease"/>
            <person name="Earl A."/>
            <person name="Xavier R."/>
            <person name="Elson C."/>
            <person name="Duck W."/>
            <person name="Walker B."/>
            <person name="Young S."/>
            <person name="Zeng Q."/>
            <person name="Gargeya S."/>
            <person name="Fitzgerald M."/>
            <person name="Haas B."/>
            <person name="Abouelleil A."/>
            <person name="Allen A.W."/>
            <person name="Alvarado L."/>
            <person name="Arachchi H.M."/>
            <person name="Berlin A.M."/>
            <person name="Chapman S.B."/>
            <person name="Gainer-Dewar J."/>
            <person name="Goldberg J."/>
            <person name="Griggs A."/>
            <person name="Gujja S."/>
            <person name="Hansen M."/>
            <person name="Howarth C."/>
            <person name="Imamovic A."/>
            <person name="Ireland A."/>
            <person name="Larimer J."/>
            <person name="McCowan C."/>
            <person name="Murphy C."/>
            <person name="Pearson M."/>
            <person name="Poon T.W."/>
            <person name="Priest M."/>
            <person name="Roberts A."/>
            <person name="Saif S."/>
            <person name="Shea T."/>
            <person name="Sisk P."/>
            <person name="Sykes S."/>
            <person name="Wortman J."/>
            <person name="Nusbaum C."/>
            <person name="Birren B."/>
        </authorList>
    </citation>
    <scope>NUCLEOTIDE SEQUENCE [LARGE SCALE GENOMIC DNA]</scope>
    <source>
        <strain evidence="2 3">B7</strain>
    </source>
</reference>
<feature type="transmembrane region" description="Helical" evidence="1">
    <location>
        <begin position="77"/>
        <end position="94"/>
    </location>
</feature>
<dbReference type="HOGENOM" id="CLU_2368426_0_0_11"/>
<feature type="transmembrane region" description="Helical" evidence="1">
    <location>
        <begin position="25"/>
        <end position="46"/>
    </location>
</feature>
<dbReference type="EMBL" id="ASSY01000008">
    <property type="protein sequence ID" value="EOS51075.1"/>
    <property type="molecule type" value="Genomic_DNA"/>
</dbReference>
<keyword evidence="1" id="KW-0812">Transmembrane</keyword>
<dbReference type="RefSeq" id="WP_016309694.1">
    <property type="nucleotide sequence ID" value="NZ_KE159646.1"/>
</dbReference>
<feature type="transmembrane region" description="Helical" evidence="1">
    <location>
        <begin position="52"/>
        <end position="70"/>
    </location>
</feature>
<proteinExistence type="predicted"/>
<protein>
    <submittedName>
        <fullName evidence="2">Uncharacterized protein</fullName>
    </submittedName>
</protein>
<comment type="caution">
    <text evidence="2">The sequence shown here is derived from an EMBL/GenBank/DDBJ whole genome shotgun (WGS) entry which is preliminary data.</text>
</comment>
<dbReference type="GeneID" id="82190981"/>
<evidence type="ECO:0000313" key="3">
    <source>
        <dbReference type="Proteomes" id="UP000014204"/>
    </source>
</evidence>
<dbReference type="AlphaFoldDB" id="R9KXF6"/>
<name>R9KXF6_9ACTN</name>
<keyword evidence="3" id="KW-1185">Reference proteome</keyword>
<organism evidence="2 3">
    <name type="scientific">Adlercreutzia caecimuris B7</name>
    <dbReference type="NCBI Taxonomy" id="1235794"/>
    <lineage>
        <taxon>Bacteria</taxon>
        <taxon>Bacillati</taxon>
        <taxon>Actinomycetota</taxon>
        <taxon>Coriobacteriia</taxon>
        <taxon>Eggerthellales</taxon>
        <taxon>Eggerthellaceae</taxon>
        <taxon>Adlercreutzia</taxon>
    </lineage>
</organism>
<evidence type="ECO:0000313" key="2">
    <source>
        <dbReference type="EMBL" id="EOS51075.1"/>
    </source>
</evidence>
<evidence type="ECO:0000256" key="1">
    <source>
        <dbReference type="SAM" id="Phobius"/>
    </source>
</evidence>
<keyword evidence="1" id="KW-1133">Transmembrane helix</keyword>
<sequence>MRNKDELPSPASTPIFDEWSLKNPWTIAALIVIAVIACIMLATFQFGMSRDVATVMIDVLYGGFWACVVVDEIRKKHYGKALVAFVLLIVGVVGF</sequence>